<dbReference type="GO" id="GO:0005509">
    <property type="term" value="F:calcium ion binding"/>
    <property type="evidence" value="ECO:0007669"/>
    <property type="project" value="InterPro"/>
</dbReference>
<dbReference type="Gene3D" id="2.60.120.380">
    <property type="match status" value="1"/>
</dbReference>
<dbReference type="Gene3D" id="1.10.238.10">
    <property type="entry name" value="EF-hand"/>
    <property type="match status" value="1"/>
</dbReference>
<evidence type="ECO:0000259" key="10">
    <source>
        <dbReference type="PROSITE" id="PS50222"/>
    </source>
</evidence>
<organism evidence="11 12">
    <name type="scientific">Lymnaea stagnalis</name>
    <name type="common">Great pond snail</name>
    <name type="synonym">Helix stagnalis</name>
    <dbReference type="NCBI Taxonomy" id="6523"/>
    <lineage>
        <taxon>Eukaryota</taxon>
        <taxon>Metazoa</taxon>
        <taxon>Spiralia</taxon>
        <taxon>Lophotrochozoa</taxon>
        <taxon>Mollusca</taxon>
        <taxon>Gastropoda</taxon>
        <taxon>Heterobranchia</taxon>
        <taxon>Euthyneura</taxon>
        <taxon>Panpulmonata</taxon>
        <taxon>Hygrophila</taxon>
        <taxon>Lymnaeoidea</taxon>
        <taxon>Lymnaeidae</taxon>
        <taxon>Lymnaea</taxon>
    </lineage>
</organism>
<accession>A0AAV2HLN9</accession>
<dbReference type="CDD" id="cd00214">
    <property type="entry name" value="Calpain_III"/>
    <property type="match status" value="1"/>
</dbReference>
<keyword evidence="4 7" id="KW-0788">Thiol protease</keyword>
<feature type="active site" evidence="6 7">
    <location>
        <position position="236"/>
    </location>
</feature>
<keyword evidence="2 7" id="KW-0645">Protease</keyword>
<dbReference type="AlphaFoldDB" id="A0AAV2HLN9"/>
<dbReference type="FunFam" id="3.90.70.10:FF:000001">
    <property type="entry name" value="Calpain-1 catalytic subunit"/>
    <property type="match status" value="1"/>
</dbReference>
<dbReference type="InterPro" id="IPR036213">
    <property type="entry name" value="Calpain_III_sf"/>
</dbReference>
<dbReference type="Gene3D" id="3.90.70.10">
    <property type="entry name" value="Cysteine proteinases"/>
    <property type="match status" value="1"/>
</dbReference>
<dbReference type="GO" id="GO:0006508">
    <property type="term" value="P:proteolysis"/>
    <property type="evidence" value="ECO:0007669"/>
    <property type="project" value="UniProtKB-KW"/>
</dbReference>
<dbReference type="InterPro" id="IPR022684">
    <property type="entry name" value="Calpain_cysteine_protease"/>
</dbReference>
<protein>
    <submittedName>
        <fullName evidence="11">Uncharacterized protein</fullName>
    </submittedName>
</protein>
<feature type="compositionally biased region" description="Basic and acidic residues" evidence="8">
    <location>
        <begin position="698"/>
        <end position="711"/>
    </location>
</feature>
<keyword evidence="3 7" id="KW-0378">Hydrolase</keyword>
<comment type="caution">
    <text evidence="11">The sequence shown here is derived from an EMBL/GenBank/DDBJ whole genome shotgun (WGS) entry which is preliminary data.</text>
</comment>
<dbReference type="PRINTS" id="PR00704">
    <property type="entry name" value="CALPAIN"/>
</dbReference>
<proteinExistence type="inferred from homology"/>
<evidence type="ECO:0000313" key="12">
    <source>
        <dbReference type="Proteomes" id="UP001497497"/>
    </source>
</evidence>
<dbReference type="InterPro" id="IPR022683">
    <property type="entry name" value="Calpain_III"/>
</dbReference>
<dbReference type="PROSITE" id="PS50222">
    <property type="entry name" value="EF_HAND_2"/>
    <property type="match status" value="1"/>
</dbReference>
<dbReference type="InterPro" id="IPR038765">
    <property type="entry name" value="Papain-like_cys_pep_sf"/>
</dbReference>
<dbReference type="PROSITE" id="PS00018">
    <property type="entry name" value="EF_HAND_1"/>
    <property type="match status" value="1"/>
</dbReference>
<dbReference type="Proteomes" id="UP001497497">
    <property type="component" value="Unassembled WGS sequence"/>
</dbReference>
<dbReference type="PROSITE" id="PS00139">
    <property type="entry name" value="THIOL_PROTEASE_CYS"/>
    <property type="match status" value="1"/>
</dbReference>
<feature type="region of interest" description="Disordered" evidence="8">
    <location>
        <begin position="661"/>
        <end position="711"/>
    </location>
</feature>
<dbReference type="PROSITE" id="PS50203">
    <property type="entry name" value="CALPAIN_CAT"/>
    <property type="match status" value="1"/>
</dbReference>
<dbReference type="GO" id="GO:0005737">
    <property type="term" value="C:cytoplasm"/>
    <property type="evidence" value="ECO:0007669"/>
    <property type="project" value="UniProtKB-ARBA"/>
</dbReference>
<evidence type="ECO:0000256" key="2">
    <source>
        <dbReference type="ARBA" id="ARBA00022670"/>
    </source>
</evidence>
<dbReference type="FunFam" id="2.60.120.380:FF:000002">
    <property type="entry name" value="calpain-3 isoform X1"/>
    <property type="match status" value="1"/>
</dbReference>
<evidence type="ECO:0000256" key="6">
    <source>
        <dbReference type="PIRSR" id="PIRSR622684-1"/>
    </source>
</evidence>
<dbReference type="InterPro" id="IPR033883">
    <property type="entry name" value="C2_III"/>
</dbReference>
<keyword evidence="5" id="KW-0106">Calcium</keyword>
<feature type="domain" description="EF-hand" evidence="10">
    <location>
        <begin position="779"/>
        <end position="814"/>
    </location>
</feature>
<dbReference type="CDD" id="cd16196">
    <property type="entry name" value="EFh_PEF_CalpA_B"/>
    <property type="match status" value="1"/>
</dbReference>
<evidence type="ECO:0000259" key="9">
    <source>
        <dbReference type="PROSITE" id="PS50203"/>
    </source>
</evidence>
<dbReference type="InterPro" id="IPR000169">
    <property type="entry name" value="Pept_cys_AS"/>
</dbReference>
<feature type="region of interest" description="Disordered" evidence="8">
    <location>
        <begin position="81"/>
        <end position="103"/>
    </location>
</feature>
<feature type="active site" evidence="6 7">
    <location>
        <position position="392"/>
    </location>
</feature>
<evidence type="ECO:0000256" key="8">
    <source>
        <dbReference type="SAM" id="MobiDB-lite"/>
    </source>
</evidence>
<feature type="domain" description="Calpain catalytic" evidence="9">
    <location>
        <begin position="181"/>
        <end position="480"/>
    </location>
</feature>
<gene>
    <name evidence="11" type="ORF">GSLYS_00008572001</name>
</gene>
<evidence type="ECO:0000256" key="3">
    <source>
        <dbReference type="ARBA" id="ARBA00022801"/>
    </source>
</evidence>
<comment type="similarity">
    <text evidence="1">Belongs to the peptidase C2 family.</text>
</comment>
<reference evidence="11 12" key="1">
    <citation type="submission" date="2024-04" db="EMBL/GenBank/DDBJ databases">
        <authorList>
            <consortium name="Genoscope - CEA"/>
            <person name="William W."/>
        </authorList>
    </citation>
    <scope>NUCLEOTIDE SEQUENCE [LARGE SCALE GENOMIC DNA]</scope>
</reference>
<dbReference type="SMART" id="SM00720">
    <property type="entry name" value="calpain_III"/>
    <property type="match status" value="1"/>
</dbReference>
<dbReference type="SUPFAM" id="SSF47473">
    <property type="entry name" value="EF-hand"/>
    <property type="match status" value="1"/>
</dbReference>
<dbReference type="SMART" id="SM00230">
    <property type="entry name" value="CysPc"/>
    <property type="match status" value="1"/>
</dbReference>
<dbReference type="PANTHER" id="PTHR10183">
    <property type="entry name" value="CALPAIN"/>
    <property type="match status" value="1"/>
</dbReference>
<dbReference type="InterPro" id="IPR001300">
    <property type="entry name" value="Peptidase_C2_calpain_cat"/>
</dbReference>
<dbReference type="SUPFAM" id="SSF49758">
    <property type="entry name" value="Calpain large subunit, middle domain (domain III)"/>
    <property type="match status" value="1"/>
</dbReference>
<dbReference type="SUPFAM" id="SSF54001">
    <property type="entry name" value="Cysteine proteinases"/>
    <property type="match status" value="1"/>
</dbReference>
<dbReference type="PANTHER" id="PTHR10183:SF433">
    <property type="entry name" value="CALPAIN-A-RELATED"/>
    <property type="match status" value="1"/>
</dbReference>
<dbReference type="Pfam" id="PF00648">
    <property type="entry name" value="Peptidase_C2"/>
    <property type="match status" value="1"/>
</dbReference>
<feature type="compositionally biased region" description="Pro residues" evidence="8">
    <location>
        <begin position="135"/>
        <end position="144"/>
    </location>
</feature>
<evidence type="ECO:0000256" key="5">
    <source>
        <dbReference type="ARBA" id="ARBA00022837"/>
    </source>
</evidence>
<dbReference type="Pfam" id="PF01067">
    <property type="entry name" value="Calpain_III"/>
    <property type="match status" value="1"/>
</dbReference>
<dbReference type="SMART" id="SM00054">
    <property type="entry name" value="EFh"/>
    <property type="match status" value="2"/>
</dbReference>
<dbReference type="InterPro" id="IPR011992">
    <property type="entry name" value="EF-hand-dom_pair"/>
</dbReference>
<evidence type="ECO:0000256" key="1">
    <source>
        <dbReference type="ARBA" id="ARBA00007623"/>
    </source>
</evidence>
<dbReference type="InterPro" id="IPR022682">
    <property type="entry name" value="Calpain_domain_III"/>
</dbReference>
<feature type="region of interest" description="Disordered" evidence="8">
    <location>
        <begin position="116"/>
        <end position="153"/>
    </location>
</feature>
<evidence type="ECO:0000313" key="11">
    <source>
        <dbReference type="EMBL" id="CAL1534612.1"/>
    </source>
</evidence>
<feature type="active site" evidence="6 7">
    <location>
        <position position="420"/>
    </location>
</feature>
<sequence>MSNYYKTKTIRTYVSDGTGPPKVQTKTVTIGGPGGTNIGFTPSSDFSDFGDFGSKGFGDFGGQFKVDFGDSFGNKGIKFDVGGGGGGGNQRGASRPGGSSSSYVIGGGGSNNYVISGGGSADPYSRGGSDVGKRAPPPTDPDPQPKLAGRPTRALKKNPFVGLKFQNVDEIKAQCRQQGVLFEDPEFPCIDSSIFFTRSPPRPFEWKRPHEICNNPEWISQGASRFDVRQGELGDCWLLAAVASLTCNQKLLDNVVPPQQSFSSDYHGIFKFNFWHQGEWQEVVVDDRLPTYKNQLVFMHSTEKNEFWSALLEKAYAKLMGSYESLKGGSTSEAMEDFTGGVTELFDLQKAPANLLSIMLKAYARGSLMGCSIDADPGKIEAELANGLIMGHAYSVTGVQLADIQTPRMKGQIPMVRIRNPWGNGSEWKGAWSDGSREWSLLSPEEKQELGLNFEDDGEFWMSYQDFTSNFQKLEICNLGPDSLDEDDLSNKKKWECFKEHGAWIRRVNAGGCRNYLETFWTNPQFRMTLTDPDDEDEDDLCTAIVAVLQKDRRKKRKEGLDLLTIGYVIYKLEDPNCGPLDVKFFKYNASVAKSPTFINMREICGRHKLPPGTYAIVPSTFEPHYEGEFLMRIFTEKANVSGEIDEQTSLDEDVFAAPERIPQRPSAPGKDTGFSARQVAPAYNLPQAKNAPKKRYERPAPSEQEKEQADALKQSFRRIAGEDMEIDAYELQEVLNTVFTKEFKFPGFGVDTCRSMVAMHDGDLSGKLGYDEFKELWEDLRRWKGVFKDFDKDNSGNLSSYELRSALNHVGFHISNRTFKSLVMRYSNKNGQVDFGDFIMCTIRLKTMLTSFRGHDPDNTGFAPYDIDSFIQTTMYS</sequence>
<evidence type="ECO:0000256" key="7">
    <source>
        <dbReference type="PROSITE-ProRule" id="PRU00239"/>
    </source>
</evidence>
<dbReference type="GO" id="GO:0004198">
    <property type="term" value="F:calcium-dependent cysteine-type endopeptidase activity"/>
    <property type="evidence" value="ECO:0007669"/>
    <property type="project" value="InterPro"/>
</dbReference>
<feature type="compositionally biased region" description="Low complexity" evidence="8">
    <location>
        <begin position="91"/>
        <end position="103"/>
    </location>
</feature>
<dbReference type="InterPro" id="IPR018247">
    <property type="entry name" value="EF_Hand_1_Ca_BS"/>
</dbReference>
<dbReference type="EMBL" id="CAXITT010000176">
    <property type="protein sequence ID" value="CAL1534612.1"/>
    <property type="molecule type" value="Genomic_DNA"/>
</dbReference>
<dbReference type="InterPro" id="IPR002048">
    <property type="entry name" value="EF_hand_dom"/>
</dbReference>
<keyword evidence="12" id="KW-1185">Reference proteome</keyword>
<name>A0AAV2HLN9_LYMST</name>
<evidence type="ECO:0000256" key="4">
    <source>
        <dbReference type="ARBA" id="ARBA00022807"/>
    </source>
</evidence>
<feature type="compositionally biased region" description="Gly residues" evidence="8">
    <location>
        <begin position="81"/>
        <end position="90"/>
    </location>
</feature>
<dbReference type="CDD" id="cd00044">
    <property type="entry name" value="CysPc"/>
    <property type="match status" value="1"/>
</dbReference>